<proteinExistence type="predicted"/>
<sequence length="78" mass="8705">MFHIKTYIQSKIKGISIFSILSHAVSLKFRLICLVELFIYAPHNGAEAVEISDVLRIFSAMRTGKTGAENEYVTGSEI</sequence>
<dbReference type="KEGG" id="achi:CDG60_16165"/>
<reference evidence="2" key="1">
    <citation type="submission" date="2018-09" db="EMBL/GenBank/DDBJ databases">
        <title>The complete genome of Acinetobacter sp. strain WCHAc010005.</title>
        <authorList>
            <person name="Hu Y."/>
            <person name="Long H."/>
            <person name="Feng Y."/>
            <person name="Zong Z."/>
        </authorList>
    </citation>
    <scope>NUCLEOTIDE SEQUENCE [LARGE SCALE GENOMIC DNA]</scope>
    <source>
        <strain evidence="2">WCHAc010005</strain>
    </source>
</reference>
<evidence type="ECO:0000313" key="2">
    <source>
        <dbReference type="Proteomes" id="UP000263753"/>
    </source>
</evidence>
<organism evidence="1 2">
    <name type="scientific">Acinetobacter chinensis</name>
    <dbReference type="NCBI Taxonomy" id="2004650"/>
    <lineage>
        <taxon>Bacteria</taxon>
        <taxon>Pseudomonadati</taxon>
        <taxon>Pseudomonadota</taxon>
        <taxon>Gammaproteobacteria</taxon>
        <taxon>Moraxellales</taxon>
        <taxon>Moraxellaceae</taxon>
        <taxon>Acinetobacter</taxon>
    </lineage>
</organism>
<name>A0A3B7M029_9GAMM</name>
<dbReference type="Proteomes" id="UP000263753">
    <property type="component" value="Chromosome"/>
</dbReference>
<accession>A0A3B7M029</accession>
<evidence type="ECO:0000313" key="1">
    <source>
        <dbReference type="EMBL" id="AXY57961.1"/>
    </source>
</evidence>
<protein>
    <submittedName>
        <fullName evidence="1">Uncharacterized protein</fullName>
    </submittedName>
</protein>
<dbReference type="EMBL" id="CP032134">
    <property type="protein sequence ID" value="AXY57961.1"/>
    <property type="molecule type" value="Genomic_DNA"/>
</dbReference>
<dbReference type="AlphaFoldDB" id="A0A3B7M029"/>
<gene>
    <name evidence="1" type="ORF">CDG60_16165</name>
</gene>